<protein>
    <submittedName>
        <fullName evidence="1">Uncharacterized protein</fullName>
    </submittedName>
</protein>
<proteinExistence type="predicted"/>
<dbReference type="AlphaFoldDB" id="X0VDD3"/>
<reference evidence="1" key="1">
    <citation type="journal article" date="2014" name="Front. Microbiol.">
        <title>High frequency of phylogenetically diverse reductive dehalogenase-homologous genes in deep subseafloor sedimentary metagenomes.</title>
        <authorList>
            <person name="Kawai M."/>
            <person name="Futagami T."/>
            <person name="Toyoda A."/>
            <person name="Takaki Y."/>
            <person name="Nishi S."/>
            <person name="Hori S."/>
            <person name="Arai W."/>
            <person name="Tsubouchi T."/>
            <person name="Morono Y."/>
            <person name="Uchiyama I."/>
            <person name="Ito T."/>
            <person name="Fujiyama A."/>
            <person name="Inagaki F."/>
            <person name="Takami H."/>
        </authorList>
    </citation>
    <scope>NUCLEOTIDE SEQUENCE</scope>
    <source>
        <strain evidence="1">Expedition CK06-06</strain>
    </source>
</reference>
<accession>X0VDD3</accession>
<organism evidence="1">
    <name type="scientific">marine sediment metagenome</name>
    <dbReference type="NCBI Taxonomy" id="412755"/>
    <lineage>
        <taxon>unclassified sequences</taxon>
        <taxon>metagenomes</taxon>
        <taxon>ecological metagenomes</taxon>
    </lineage>
</organism>
<dbReference type="EMBL" id="BARS01027203">
    <property type="protein sequence ID" value="GAG09277.1"/>
    <property type="molecule type" value="Genomic_DNA"/>
</dbReference>
<gene>
    <name evidence="1" type="ORF">S01H1_42755</name>
</gene>
<name>X0VDD3_9ZZZZ</name>
<sequence>MIKKGLLIVLIVALLVTISSFGLFAKELPREIVIGWTPPDITGVFRTATHYFEVG</sequence>
<comment type="caution">
    <text evidence="1">The sequence shown here is derived from an EMBL/GenBank/DDBJ whole genome shotgun (WGS) entry which is preliminary data.</text>
</comment>
<evidence type="ECO:0000313" key="1">
    <source>
        <dbReference type="EMBL" id="GAG09277.1"/>
    </source>
</evidence>
<feature type="non-terminal residue" evidence="1">
    <location>
        <position position="55"/>
    </location>
</feature>